<protein>
    <submittedName>
        <fullName evidence="3">DUF2796 domain-containing protein</fullName>
    </submittedName>
</protein>
<name>A0ABY2UP01_9RHOB</name>
<dbReference type="Pfam" id="PF10986">
    <property type="entry name" value="ZrgA"/>
    <property type="match status" value="1"/>
</dbReference>
<organism evidence="3 4">
    <name type="scientific">Parasedimentitalea maritima</name>
    <dbReference type="NCBI Taxonomy" id="2578117"/>
    <lineage>
        <taxon>Bacteria</taxon>
        <taxon>Pseudomonadati</taxon>
        <taxon>Pseudomonadota</taxon>
        <taxon>Alphaproteobacteria</taxon>
        <taxon>Rhodobacterales</taxon>
        <taxon>Paracoccaceae</taxon>
        <taxon>Parasedimentitalea</taxon>
    </lineage>
</organism>
<feature type="signal peptide" evidence="2">
    <location>
        <begin position="1"/>
        <end position="18"/>
    </location>
</feature>
<feature type="chain" id="PRO_5045503353" evidence="2">
    <location>
        <begin position="19"/>
        <end position="184"/>
    </location>
</feature>
<comment type="caution">
    <text evidence="3">The sequence shown here is derived from an EMBL/GenBank/DDBJ whole genome shotgun (WGS) entry which is preliminary data.</text>
</comment>
<dbReference type="RefSeq" id="WP_138165307.1">
    <property type="nucleotide sequence ID" value="NZ_VAUA01000014.1"/>
</dbReference>
<accession>A0ABY2UP01</accession>
<keyword evidence="4" id="KW-1185">Reference proteome</keyword>
<sequence>MKQALSLIALFAAMPALANETRQLDAHEHGVGELNIAIEGTTVLMEFHAPGADIVGFEYSAKSDSDRAAVEAAEVRLSAPLELFVMPEAATCTVKSAQAELEGEGGHDDHADEGHAEHQEEPTHTEFHAQYMLTCVAPDALTEISFVYFEAFPNAQEVEVQIITASGAKVFEVSRDAPTLALEH</sequence>
<dbReference type="InterPro" id="IPR021253">
    <property type="entry name" value="ZrgA-like"/>
</dbReference>
<evidence type="ECO:0000256" key="1">
    <source>
        <dbReference type="SAM" id="MobiDB-lite"/>
    </source>
</evidence>
<dbReference type="Proteomes" id="UP000305041">
    <property type="component" value="Unassembled WGS sequence"/>
</dbReference>
<feature type="region of interest" description="Disordered" evidence="1">
    <location>
        <begin position="99"/>
        <end position="123"/>
    </location>
</feature>
<evidence type="ECO:0000313" key="4">
    <source>
        <dbReference type="Proteomes" id="UP000305041"/>
    </source>
</evidence>
<gene>
    <name evidence="3" type="ORF">FEE96_22180</name>
</gene>
<evidence type="ECO:0000256" key="2">
    <source>
        <dbReference type="SAM" id="SignalP"/>
    </source>
</evidence>
<reference evidence="3 4" key="1">
    <citation type="submission" date="2019-05" db="EMBL/GenBank/DDBJ databases">
        <title>Draft genome sequence of Pelagicola sp. DSW4-44.</title>
        <authorList>
            <person name="Oh J."/>
        </authorList>
    </citation>
    <scope>NUCLEOTIDE SEQUENCE [LARGE SCALE GENOMIC DNA]</scope>
    <source>
        <strain evidence="3 4">DSW4-44</strain>
    </source>
</reference>
<keyword evidence="2" id="KW-0732">Signal</keyword>
<evidence type="ECO:0000313" key="3">
    <source>
        <dbReference type="EMBL" id="TLP55998.1"/>
    </source>
</evidence>
<feature type="compositionally biased region" description="Basic and acidic residues" evidence="1">
    <location>
        <begin position="104"/>
        <end position="123"/>
    </location>
</feature>
<proteinExistence type="predicted"/>
<dbReference type="EMBL" id="VAUA01000014">
    <property type="protein sequence ID" value="TLP55998.1"/>
    <property type="molecule type" value="Genomic_DNA"/>
</dbReference>